<dbReference type="SUPFAM" id="SSF49417">
    <property type="entry name" value="p53-like transcription factors"/>
    <property type="match status" value="1"/>
</dbReference>
<gene>
    <name evidence="5" type="ORF">GOMPHAMPRED_005138</name>
</gene>
<dbReference type="InterPro" id="IPR024061">
    <property type="entry name" value="NDT80_DNA-bd_dom"/>
</dbReference>
<dbReference type="GO" id="GO:0000228">
    <property type="term" value="C:nuclear chromosome"/>
    <property type="evidence" value="ECO:0007669"/>
    <property type="project" value="TreeGrafter"/>
</dbReference>
<protein>
    <recommendedName>
        <fullName evidence="4">NDT80 domain-containing protein</fullName>
    </recommendedName>
</protein>
<dbReference type="PANTHER" id="PTHR35144:SF2">
    <property type="entry name" value="MEIOSIS-SPECIFIC TRANSCRIPTION FACTOR NDT80"/>
    <property type="match status" value="1"/>
</dbReference>
<dbReference type="EMBL" id="CAJPDQ010000003">
    <property type="protein sequence ID" value="CAF9907539.1"/>
    <property type="molecule type" value="Genomic_DNA"/>
</dbReference>
<dbReference type="GO" id="GO:0003677">
    <property type="term" value="F:DNA binding"/>
    <property type="evidence" value="ECO:0007669"/>
    <property type="project" value="UniProtKB-KW"/>
</dbReference>
<dbReference type="GO" id="GO:0003700">
    <property type="term" value="F:DNA-binding transcription factor activity"/>
    <property type="evidence" value="ECO:0007669"/>
    <property type="project" value="UniProtKB-UniRule"/>
</dbReference>
<dbReference type="PANTHER" id="PTHR35144">
    <property type="entry name" value="MEIOSIS-SPECIFIC TRANSCRIPTION FACTOR NDT80"/>
    <property type="match status" value="1"/>
</dbReference>
<dbReference type="InterPro" id="IPR052605">
    <property type="entry name" value="Fungal_trans_regulator"/>
</dbReference>
<name>A0A8H3IBL9_9LECA</name>
<evidence type="ECO:0000259" key="4">
    <source>
        <dbReference type="PROSITE" id="PS51517"/>
    </source>
</evidence>
<dbReference type="Proteomes" id="UP000664169">
    <property type="component" value="Unassembled WGS sequence"/>
</dbReference>
<feature type="region of interest" description="Disordered" evidence="3">
    <location>
        <begin position="517"/>
        <end position="538"/>
    </location>
</feature>
<comment type="caution">
    <text evidence="5">The sequence shown here is derived from an EMBL/GenBank/DDBJ whole genome shotgun (WGS) entry which is preliminary data.</text>
</comment>
<reference evidence="5" key="1">
    <citation type="submission" date="2021-03" db="EMBL/GenBank/DDBJ databases">
        <authorList>
            <person name="Tagirdzhanova G."/>
        </authorList>
    </citation>
    <scope>NUCLEOTIDE SEQUENCE</scope>
</reference>
<dbReference type="GO" id="GO:0051321">
    <property type="term" value="P:meiotic cell cycle"/>
    <property type="evidence" value="ECO:0007669"/>
    <property type="project" value="TreeGrafter"/>
</dbReference>
<keyword evidence="6" id="KW-1185">Reference proteome</keyword>
<sequence>MPLSNSSILKMYQLDVHYGFWQSSNYGAPNDNSHEVADNISSFSNNLSALELTYDTSSVLDIQTGGPERDQLPPDPSLVQTLSPSTTEVHYRIASTPHMPGDALFHQSASSGGPTYNTSSSLPGFTLTSSLPNLSSFPLLHNPTLYAPNNDASYNVAQTTSSSHQTYPTTGHTFALQTSFEHRNRLDLSPPLYSGMPPPLRNVVFPTSPSLIPMSVRHEFSPISYHNRPLQSNVNPFQLTSSPSPPLSSISRGGCSVVDHTSPTDSSSYGYGPNALHLDVSTGMVSGKEAPPFEATKGFYQLMDDTGRHVISEIHAKIDKGFFRADTDWCCYRRNYFSVACSYNLIGSRGEVDYRNVYLVKADQREVVHGFYICIAAKVDGEDGRAIELVKHTAKRDKGPMTQPEKRPLRPNPSGNLCLFSGASTFDSPHQSIGGEYHDPYQLDNSQDVPSVANFDRIQFKKATANNGKRRAAQQYFHIVVELYTKIRKANGAEDYIKIAHRLSDPMVVRGRSPGHYADGTRTSSNMGGGTGAGGGYGTSSRDLGSSCGMNADPSMSTGNYSIRNGAPSTYHSHSHVVTAPYTHLAPTYTGLSSMFYQPPMEGLSGSESSTQSQFNVDYRTKYSPDYDTQPRPYSNAGYASKTTAGFDRSAPAGLQISYDSPDGYASTQLHRDEPFFKRYVKMEEEKHFSTGIPPLQSSLLST</sequence>
<dbReference type="OrthoDB" id="2288358at2759"/>
<evidence type="ECO:0000256" key="3">
    <source>
        <dbReference type="SAM" id="MobiDB-lite"/>
    </source>
</evidence>
<feature type="compositionally biased region" description="Gly residues" evidence="3">
    <location>
        <begin position="527"/>
        <end position="538"/>
    </location>
</feature>
<dbReference type="AlphaFoldDB" id="A0A8H3IBL9"/>
<dbReference type="PROSITE" id="PS51517">
    <property type="entry name" value="NDT80"/>
    <property type="match status" value="1"/>
</dbReference>
<dbReference type="Pfam" id="PF05224">
    <property type="entry name" value="NDT80_PhoG"/>
    <property type="match status" value="1"/>
</dbReference>
<feature type="domain" description="NDT80" evidence="4">
    <location>
        <begin position="229"/>
        <end position="521"/>
    </location>
</feature>
<organism evidence="5 6">
    <name type="scientific">Gomphillus americanus</name>
    <dbReference type="NCBI Taxonomy" id="1940652"/>
    <lineage>
        <taxon>Eukaryota</taxon>
        <taxon>Fungi</taxon>
        <taxon>Dikarya</taxon>
        <taxon>Ascomycota</taxon>
        <taxon>Pezizomycotina</taxon>
        <taxon>Lecanoromycetes</taxon>
        <taxon>OSLEUM clade</taxon>
        <taxon>Ostropomycetidae</taxon>
        <taxon>Ostropales</taxon>
        <taxon>Graphidaceae</taxon>
        <taxon>Gomphilloideae</taxon>
        <taxon>Gomphillus</taxon>
    </lineage>
</organism>
<evidence type="ECO:0000256" key="1">
    <source>
        <dbReference type="ARBA" id="ARBA00023125"/>
    </source>
</evidence>
<dbReference type="GO" id="GO:0045944">
    <property type="term" value="P:positive regulation of transcription by RNA polymerase II"/>
    <property type="evidence" value="ECO:0007669"/>
    <property type="project" value="TreeGrafter"/>
</dbReference>
<feature type="DNA-binding region" description="NDT80" evidence="2">
    <location>
        <begin position="229"/>
        <end position="521"/>
    </location>
</feature>
<dbReference type="Gene3D" id="2.60.40.1390">
    <property type="entry name" value="NDT80 DNA-binding domain"/>
    <property type="match status" value="1"/>
</dbReference>
<feature type="region of interest" description="Disordered" evidence="3">
    <location>
        <begin position="234"/>
        <end position="255"/>
    </location>
</feature>
<keyword evidence="1 2" id="KW-0238">DNA-binding</keyword>
<evidence type="ECO:0000256" key="2">
    <source>
        <dbReference type="PROSITE-ProRule" id="PRU00850"/>
    </source>
</evidence>
<accession>A0A8H3IBL9</accession>
<dbReference type="InterPro" id="IPR008967">
    <property type="entry name" value="p53-like_TF_DNA-bd_sf"/>
</dbReference>
<dbReference type="InterPro" id="IPR037141">
    <property type="entry name" value="NDT80_DNA-bd_dom_sf"/>
</dbReference>
<proteinExistence type="predicted"/>
<evidence type="ECO:0000313" key="6">
    <source>
        <dbReference type="Proteomes" id="UP000664169"/>
    </source>
</evidence>
<evidence type="ECO:0000313" key="5">
    <source>
        <dbReference type="EMBL" id="CAF9907539.1"/>
    </source>
</evidence>